<evidence type="ECO:0000313" key="1">
    <source>
        <dbReference type="EMBL" id="JAG10243.1"/>
    </source>
</evidence>
<reference evidence="1" key="2">
    <citation type="submission" date="2014-07" db="EMBL/GenBank/DDBJ databases">
        <authorList>
            <person name="Hull J."/>
        </authorList>
    </citation>
    <scope>NUCLEOTIDE SEQUENCE</scope>
</reference>
<name>A0A0A9WUQ5_LYGHE</name>
<dbReference type="AlphaFoldDB" id="A0A0A9WUQ5"/>
<feature type="non-terminal residue" evidence="1">
    <location>
        <position position="1"/>
    </location>
</feature>
<dbReference type="EMBL" id="GBHO01033361">
    <property type="protein sequence ID" value="JAG10243.1"/>
    <property type="molecule type" value="Transcribed_RNA"/>
</dbReference>
<sequence length="111" mass="12220">IVQFFRSHGGHQYAKMTDVEAIAAAVVIVAASTSHRIPLLWLVGKHITAGMLLESDLFLNFARMTKTDFKVLVDILGPRDEIERPSDYALGHCAALSGTWQFLQQPGVSIL</sequence>
<protein>
    <submittedName>
        <fullName evidence="1">Elongation factor 1-gamma 1</fullName>
    </submittedName>
</protein>
<dbReference type="GO" id="GO:0003746">
    <property type="term" value="F:translation elongation factor activity"/>
    <property type="evidence" value="ECO:0007669"/>
    <property type="project" value="UniProtKB-KW"/>
</dbReference>
<keyword evidence="1" id="KW-0251">Elongation factor</keyword>
<accession>A0A0A9WUQ5</accession>
<proteinExistence type="predicted"/>
<gene>
    <name evidence="1" type="ORF">CM83_2588</name>
</gene>
<keyword evidence="1" id="KW-0648">Protein biosynthesis</keyword>
<reference evidence="1" key="1">
    <citation type="journal article" date="2014" name="PLoS ONE">
        <title>Transcriptome-Based Identification of ABC Transporters in the Western Tarnished Plant Bug Lygus hesperus.</title>
        <authorList>
            <person name="Hull J.J."/>
            <person name="Chaney K."/>
            <person name="Geib S.M."/>
            <person name="Fabrick J.A."/>
            <person name="Brent C.S."/>
            <person name="Walsh D."/>
            <person name="Lavine L.C."/>
        </authorList>
    </citation>
    <scope>NUCLEOTIDE SEQUENCE</scope>
</reference>
<organism evidence="1">
    <name type="scientific">Lygus hesperus</name>
    <name type="common">Western plant bug</name>
    <dbReference type="NCBI Taxonomy" id="30085"/>
    <lineage>
        <taxon>Eukaryota</taxon>
        <taxon>Metazoa</taxon>
        <taxon>Ecdysozoa</taxon>
        <taxon>Arthropoda</taxon>
        <taxon>Hexapoda</taxon>
        <taxon>Insecta</taxon>
        <taxon>Pterygota</taxon>
        <taxon>Neoptera</taxon>
        <taxon>Paraneoptera</taxon>
        <taxon>Hemiptera</taxon>
        <taxon>Heteroptera</taxon>
        <taxon>Panheteroptera</taxon>
        <taxon>Cimicomorpha</taxon>
        <taxon>Miridae</taxon>
        <taxon>Mirini</taxon>
        <taxon>Lygus</taxon>
    </lineage>
</organism>